<evidence type="ECO:0008006" key="3">
    <source>
        <dbReference type="Google" id="ProtNLM"/>
    </source>
</evidence>
<protein>
    <recommendedName>
        <fullName evidence="3">F-box domain-containing protein</fullName>
    </recommendedName>
</protein>
<dbReference type="Proteomes" id="UP000218811">
    <property type="component" value="Unassembled WGS sequence"/>
</dbReference>
<dbReference type="AlphaFoldDB" id="A0A2H3JPM0"/>
<keyword evidence="2" id="KW-1185">Reference proteome</keyword>
<evidence type="ECO:0000313" key="1">
    <source>
        <dbReference type="EMBL" id="PCH44126.1"/>
    </source>
</evidence>
<gene>
    <name evidence="1" type="ORF">WOLCODRAFT_26500</name>
</gene>
<dbReference type="OrthoDB" id="10672767at2759"/>
<sequence length="195" mass="21354">MSSAAEQGKQTSLAHLGAFAAMLAGGHLPRLSSLRIEHGEWTPGAIPHSVFLHLSTFHSVTYLTLYDITLPSITVLLRLVCALDGLKWLYISHLRFLDRQPPPANRRWAPPPALKNLRHECLDEVHTIGLTADLETSSGHALVQFLLKAAKCLNVKQLLHHAGQALHQLALTWLSSPLGGDQHGVQPLDGMHLCC</sequence>
<proteinExistence type="predicted"/>
<evidence type="ECO:0000313" key="2">
    <source>
        <dbReference type="Proteomes" id="UP000218811"/>
    </source>
</evidence>
<organism evidence="1 2">
    <name type="scientific">Wolfiporia cocos (strain MD-104)</name>
    <name type="common">Brown rot fungus</name>
    <dbReference type="NCBI Taxonomy" id="742152"/>
    <lineage>
        <taxon>Eukaryota</taxon>
        <taxon>Fungi</taxon>
        <taxon>Dikarya</taxon>
        <taxon>Basidiomycota</taxon>
        <taxon>Agaricomycotina</taxon>
        <taxon>Agaricomycetes</taxon>
        <taxon>Polyporales</taxon>
        <taxon>Phaeolaceae</taxon>
        <taxon>Wolfiporia</taxon>
    </lineage>
</organism>
<accession>A0A2H3JPM0</accession>
<name>A0A2H3JPM0_WOLCO</name>
<dbReference type="EMBL" id="KB468157">
    <property type="protein sequence ID" value="PCH44126.1"/>
    <property type="molecule type" value="Genomic_DNA"/>
</dbReference>
<reference evidence="1 2" key="1">
    <citation type="journal article" date="2012" name="Science">
        <title>The Paleozoic origin of enzymatic lignin decomposition reconstructed from 31 fungal genomes.</title>
        <authorList>
            <person name="Floudas D."/>
            <person name="Binder M."/>
            <person name="Riley R."/>
            <person name="Barry K."/>
            <person name="Blanchette R.A."/>
            <person name="Henrissat B."/>
            <person name="Martinez A.T."/>
            <person name="Otillar R."/>
            <person name="Spatafora J.W."/>
            <person name="Yadav J.S."/>
            <person name="Aerts A."/>
            <person name="Benoit I."/>
            <person name="Boyd A."/>
            <person name="Carlson A."/>
            <person name="Copeland A."/>
            <person name="Coutinho P.M."/>
            <person name="de Vries R.P."/>
            <person name="Ferreira P."/>
            <person name="Findley K."/>
            <person name="Foster B."/>
            <person name="Gaskell J."/>
            <person name="Glotzer D."/>
            <person name="Gorecki P."/>
            <person name="Heitman J."/>
            <person name="Hesse C."/>
            <person name="Hori C."/>
            <person name="Igarashi K."/>
            <person name="Jurgens J.A."/>
            <person name="Kallen N."/>
            <person name="Kersten P."/>
            <person name="Kohler A."/>
            <person name="Kuees U."/>
            <person name="Kumar T.K.A."/>
            <person name="Kuo A."/>
            <person name="LaButti K."/>
            <person name="Larrondo L.F."/>
            <person name="Lindquist E."/>
            <person name="Ling A."/>
            <person name="Lombard V."/>
            <person name="Lucas S."/>
            <person name="Lundell T."/>
            <person name="Martin R."/>
            <person name="McLaughlin D.J."/>
            <person name="Morgenstern I."/>
            <person name="Morin E."/>
            <person name="Murat C."/>
            <person name="Nagy L.G."/>
            <person name="Nolan M."/>
            <person name="Ohm R.A."/>
            <person name="Patyshakuliyeva A."/>
            <person name="Rokas A."/>
            <person name="Ruiz-Duenas F.J."/>
            <person name="Sabat G."/>
            <person name="Salamov A."/>
            <person name="Samejima M."/>
            <person name="Schmutz J."/>
            <person name="Slot J.C."/>
            <person name="St John F."/>
            <person name="Stenlid J."/>
            <person name="Sun H."/>
            <person name="Sun S."/>
            <person name="Syed K."/>
            <person name="Tsang A."/>
            <person name="Wiebenga A."/>
            <person name="Young D."/>
            <person name="Pisabarro A."/>
            <person name="Eastwood D.C."/>
            <person name="Martin F."/>
            <person name="Cullen D."/>
            <person name="Grigoriev I.V."/>
            <person name="Hibbett D.S."/>
        </authorList>
    </citation>
    <scope>NUCLEOTIDE SEQUENCE [LARGE SCALE GENOMIC DNA]</scope>
    <source>
        <strain evidence="1 2">MD-104</strain>
    </source>
</reference>